<protein>
    <submittedName>
        <fullName evidence="1">Uncharacterized protein</fullName>
    </submittedName>
</protein>
<dbReference type="EMBL" id="JAGMWT010000011">
    <property type="protein sequence ID" value="KAH7119585.1"/>
    <property type="molecule type" value="Genomic_DNA"/>
</dbReference>
<proteinExistence type="predicted"/>
<dbReference type="Proteomes" id="UP000700596">
    <property type="component" value="Unassembled WGS sequence"/>
</dbReference>
<name>A0A9P9IHJ9_9PLEO</name>
<comment type="caution">
    <text evidence="1">The sequence shown here is derived from an EMBL/GenBank/DDBJ whole genome shotgun (WGS) entry which is preliminary data.</text>
</comment>
<organism evidence="1 2">
    <name type="scientific">Dendryphion nanum</name>
    <dbReference type="NCBI Taxonomy" id="256645"/>
    <lineage>
        <taxon>Eukaryota</taxon>
        <taxon>Fungi</taxon>
        <taxon>Dikarya</taxon>
        <taxon>Ascomycota</taxon>
        <taxon>Pezizomycotina</taxon>
        <taxon>Dothideomycetes</taxon>
        <taxon>Pleosporomycetidae</taxon>
        <taxon>Pleosporales</taxon>
        <taxon>Torulaceae</taxon>
        <taxon>Dendryphion</taxon>
    </lineage>
</organism>
<reference evidence="1" key="1">
    <citation type="journal article" date="2021" name="Nat. Commun.">
        <title>Genetic determinants of endophytism in the Arabidopsis root mycobiome.</title>
        <authorList>
            <person name="Mesny F."/>
            <person name="Miyauchi S."/>
            <person name="Thiergart T."/>
            <person name="Pickel B."/>
            <person name="Atanasova L."/>
            <person name="Karlsson M."/>
            <person name="Huettel B."/>
            <person name="Barry K.W."/>
            <person name="Haridas S."/>
            <person name="Chen C."/>
            <person name="Bauer D."/>
            <person name="Andreopoulos W."/>
            <person name="Pangilinan J."/>
            <person name="LaButti K."/>
            <person name="Riley R."/>
            <person name="Lipzen A."/>
            <person name="Clum A."/>
            <person name="Drula E."/>
            <person name="Henrissat B."/>
            <person name="Kohler A."/>
            <person name="Grigoriev I.V."/>
            <person name="Martin F.M."/>
            <person name="Hacquard S."/>
        </authorList>
    </citation>
    <scope>NUCLEOTIDE SEQUENCE</scope>
    <source>
        <strain evidence="1">MPI-CAGE-CH-0243</strain>
    </source>
</reference>
<gene>
    <name evidence="1" type="ORF">B0J11DRAFT_582105</name>
</gene>
<sequence length="236" mass="27537">MCTSTTFSSYDTGRFYKALTAYWVATESRKLAEQCRFRLQSTENTTYDKVRAIWSQRSGLQESLDVLEVFDFIYGFLCRHIDGMNVDSFSDWVEESWWDELSQRDRWESFMKNAWLALSPADAIELLAFTSLWNQQTSGPSETWSREKRRGFFTANFPGRVMVRDVGETPDAWYSAPDLESACELQLQKLFPDYPSETSAAWETYRVKLWQTNTRSQFAQLSSKRLIEFVAPGSER</sequence>
<accession>A0A9P9IHJ9</accession>
<evidence type="ECO:0000313" key="1">
    <source>
        <dbReference type="EMBL" id="KAH7119585.1"/>
    </source>
</evidence>
<dbReference type="AlphaFoldDB" id="A0A9P9IHJ9"/>
<dbReference type="OrthoDB" id="5384804at2759"/>
<evidence type="ECO:0000313" key="2">
    <source>
        <dbReference type="Proteomes" id="UP000700596"/>
    </source>
</evidence>
<keyword evidence="2" id="KW-1185">Reference proteome</keyword>